<evidence type="ECO:0000313" key="1">
    <source>
        <dbReference type="EMBL" id="KAK1864946.1"/>
    </source>
</evidence>
<comment type="caution">
    <text evidence="1">The sequence shown here is derived from an EMBL/GenBank/DDBJ whole genome shotgun (WGS) entry which is preliminary data.</text>
</comment>
<proteinExistence type="predicted"/>
<gene>
    <name evidence="1" type="ORF">I4F81_007482</name>
</gene>
<dbReference type="Proteomes" id="UP000798662">
    <property type="component" value="Chromosome 2"/>
</dbReference>
<keyword evidence="2" id="KW-1185">Reference proteome</keyword>
<accession>A0ACC3C3T0</accession>
<protein>
    <submittedName>
        <fullName evidence="1">Uncharacterized protein</fullName>
    </submittedName>
</protein>
<sequence length="574" mass="56004">MVGRTGLVYAAMGGIFATVEDTLVSLRDGRKDIWNGATAGCAAGMVFGVSCTSGSAAVGWALGGGGVVGGGGEVVFVETRARAMASCAGRGTRAWATDAVSWVGGLCLVCCRWGDGGRAVVASCASDCPLLLWAVRPAGAACGRVVLTVLGTALLPHPALVWFVLVSGVPAHLAVGFVSHVAAPCPCRHAVATRPHSLPPSPRPFSSHRTAQKLSVGAGMCASLAATSAFLEAVNLTMGPTVRVPPHEKRAKHLPPVTDVAGLPAEAAAIAAATADLSGPWKGRVAALRRAATLLSRLPATPVAAAAGLAAVEVMAPGVAAQTTDLRSMVVKAAAATVTAAPRLGTPAAMTLWAAAGGLLVKTSALFESAGDGIARALLARTVGPPPPPPPPPAVAAADGGGGGGAVDGDGGGGGGAPPWRPPLGPGRAALWAACAATVTTPGAHPALRARGVGYLAAAGFTPADPTAAIPPDDDATAAAAAAAAADDDTVDDATVAATLLAAIMDPSAPVRAAARALAAAWAAARPAAAAAAVDAAPAAARSRLAAAVAGEEGGTPRTDAGQRQGVARLQRTD</sequence>
<organism evidence="1 2">
    <name type="scientific">Pyropia yezoensis</name>
    <name type="common">Susabi-nori</name>
    <name type="synonym">Porphyra yezoensis</name>
    <dbReference type="NCBI Taxonomy" id="2788"/>
    <lineage>
        <taxon>Eukaryota</taxon>
        <taxon>Rhodophyta</taxon>
        <taxon>Bangiophyceae</taxon>
        <taxon>Bangiales</taxon>
        <taxon>Bangiaceae</taxon>
        <taxon>Pyropia</taxon>
    </lineage>
</organism>
<evidence type="ECO:0000313" key="2">
    <source>
        <dbReference type="Proteomes" id="UP000798662"/>
    </source>
</evidence>
<dbReference type="EMBL" id="CM020619">
    <property type="protein sequence ID" value="KAK1864946.1"/>
    <property type="molecule type" value="Genomic_DNA"/>
</dbReference>
<name>A0ACC3C3T0_PYRYE</name>
<reference evidence="1" key="1">
    <citation type="submission" date="2019-11" db="EMBL/GenBank/DDBJ databases">
        <title>Nori genome reveals adaptations in red seaweeds to the harsh intertidal environment.</title>
        <authorList>
            <person name="Wang D."/>
            <person name="Mao Y."/>
        </authorList>
    </citation>
    <scope>NUCLEOTIDE SEQUENCE</scope>
    <source>
        <tissue evidence="1">Gametophyte</tissue>
    </source>
</reference>